<evidence type="ECO:0000256" key="8">
    <source>
        <dbReference type="ARBA" id="ARBA00022679"/>
    </source>
</evidence>
<evidence type="ECO:0000256" key="10">
    <source>
        <dbReference type="ARBA" id="ARBA00022960"/>
    </source>
</evidence>
<evidence type="ECO:0000256" key="11">
    <source>
        <dbReference type="ARBA" id="ARBA00022984"/>
    </source>
</evidence>
<dbReference type="GO" id="GO:0009002">
    <property type="term" value="F:serine-type D-Ala-D-Ala carboxypeptidase activity"/>
    <property type="evidence" value="ECO:0007669"/>
    <property type="project" value="UniProtKB-EC"/>
</dbReference>
<comment type="similarity">
    <text evidence="2">In the C-terminal section; belongs to the transpeptidase family.</text>
</comment>
<dbReference type="GO" id="GO:0008955">
    <property type="term" value="F:peptidoglycan glycosyltransferase activity"/>
    <property type="evidence" value="ECO:0007669"/>
    <property type="project" value="UniProtKB-EC"/>
</dbReference>
<evidence type="ECO:0000256" key="13">
    <source>
        <dbReference type="ARBA" id="ARBA00023268"/>
    </source>
</evidence>
<dbReference type="PANTHER" id="PTHR32282">
    <property type="entry name" value="BINDING PROTEIN TRANSPEPTIDASE, PUTATIVE-RELATED"/>
    <property type="match status" value="1"/>
</dbReference>
<feature type="domain" description="Penicillin-binding protein transpeptidase" evidence="17">
    <location>
        <begin position="324"/>
        <end position="570"/>
    </location>
</feature>
<dbReference type="GO" id="GO:0030288">
    <property type="term" value="C:outer membrane-bounded periplasmic space"/>
    <property type="evidence" value="ECO:0007669"/>
    <property type="project" value="TreeGrafter"/>
</dbReference>
<feature type="domain" description="Glycosyl transferase family 51" evidence="18">
    <location>
        <begin position="64"/>
        <end position="233"/>
    </location>
</feature>
<keyword evidence="6" id="KW-0645">Protease</keyword>
<dbReference type="Proteomes" id="UP000660110">
    <property type="component" value="Unassembled WGS sequence"/>
</dbReference>
<dbReference type="InterPro" id="IPR012338">
    <property type="entry name" value="Beta-lactam/transpept-like"/>
</dbReference>
<dbReference type="GO" id="GO:0071555">
    <property type="term" value="P:cell wall organization"/>
    <property type="evidence" value="ECO:0007669"/>
    <property type="project" value="UniProtKB-KW"/>
</dbReference>
<accession>A0A917EVC0</accession>
<evidence type="ECO:0000256" key="15">
    <source>
        <dbReference type="ARBA" id="ARBA00034000"/>
    </source>
</evidence>
<name>A0A917EVC0_HALAA</name>
<keyword evidence="4" id="KW-1003">Cell membrane</keyword>
<keyword evidence="13" id="KW-0511">Multifunctional enzyme</keyword>
<dbReference type="Gene3D" id="3.40.710.10">
    <property type="entry name" value="DD-peptidase/beta-lactamase superfamily"/>
    <property type="match status" value="1"/>
</dbReference>
<evidence type="ECO:0000256" key="3">
    <source>
        <dbReference type="ARBA" id="ARBA00007739"/>
    </source>
</evidence>
<dbReference type="RefSeq" id="WP_188377382.1">
    <property type="nucleotide sequence ID" value="NZ_BMEL01000002.1"/>
</dbReference>
<dbReference type="GO" id="GO:0005886">
    <property type="term" value="C:plasma membrane"/>
    <property type="evidence" value="ECO:0007669"/>
    <property type="project" value="UniProtKB-SubCell"/>
</dbReference>
<dbReference type="GO" id="GO:0008360">
    <property type="term" value="P:regulation of cell shape"/>
    <property type="evidence" value="ECO:0007669"/>
    <property type="project" value="UniProtKB-KW"/>
</dbReference>
<dbReference type="EMBL" id="BMEL01000002">
    <property type="protein sequence ID" value="GGF21525.1"/>
    <property type="molecule type" value="Genomic_DNA"/>
</dbReference>
<evidence type="ECO:0000256" key="4">
    <source>
        <dbReference type="ARBA" id="ARBA00022475"/>
    </source>
</evidence>
<evidence type="ECO:0000313" key="19">
    <source>
        <dbReference type="EMBL" id="GGF21525.1"/>
    </source>
</evidence>
<dbReference type="GO" id="GO:0008658">
    <property type="term" value="F:penicillin binding"/>
    <property type="evidence" value="ECO:0007669"/>
    <property type="project" value="InterPro"/>
</dbReference>
<dbReference type="InterPro" id="IPR001264">
    <property type="entry name" value="Glyco_trans_51"/>
</dbReference>
<dbReference type="FunFam" id="1.10.3810.10:FF:000001">
    <property type="entry name" value="Penicillin-binding protein 1A"/>
    <property type="match status" value="1"/>
</dbReference>
<evidence type="ECO:0000256" key="5">
    <source>
        <dbReference type="ARBA" id="ARBA00022645"/>
    </source>
</evidence>
<evidence type="ECO:0000259" key="18">
    <source>
        <dbReference type="Pfam" id="PF00912"/>
    </source>
</evidence>
<dbReference type="PANTHER" id="PTHR32282:SF11">
    <property type="entry name" value="PENICILLIN-BINDING PROTEIN 1B"/>
    <property type="match status" value="1"/>
</dbReference>
<dbReference type="Pfam" id="PF00912">
    <property type="entry name" value="Transgly"/>
    <property type="match status" value="1"/>
</dbReference>
<protein>
    <submittedName>
        <fullName evidence="19">Penicillin-binding protein 2D</fullName>
    </submittedName>
</protein>
<organism evidence="19 20">
    <name type="scientific">Halobacillus andaensis</name>
    <dbReference type="NCBI Taxonomy" id="1176239"/>
    <lineage>
        <taxon>Bacteria</taxon>
        <taxon>Bacillati</taxon>
        <taxon>Bacillota</taxon>
        <taxon>Bacilli</taxon>
        <taxon>Bacillales</taxon>
        <taxon>Bacillaceae</taxon>
        <taxon>Halobacillus</taxon>
    </lineage>
</organism>
<proteinExistence type="inferred from homology"/>
<comment type="caution">
    <text evidence="19">The sequence shown here is derived from an EMBL/GenBank/DDBJ whole genome shotgun (WGS) entry which is preliminary data.</text>
</comment>
<comment type="catalytic activity">
    <reaction evidence="16">
        <text>[GlcNAc-(1-&gt;4)-Mur2Ac(oyl-L-Ala-gamma-D-Glu-L-Lys-D-Ala-D-Ala)](n)-di-trans,octa-cis-undecaprenyl diphosphate + beta-D-GlcNAc-(1-&gt;4)-Mur2Ac(oyl-L-Ala-gamma-D-Glu-L-Lys-D-Ala-D-Ala)-di-trans,octa-cis-undecaprenyl diphosphate = [GlcNAc-(1-&gt;4)-Mur2Ac(oyl-L-Ala-gamma-D-Glu-L-Lys-D-Ala-D-Ala)](n+1)-di-trans,octa-cis-undecaprenyl diphosphate + di-trans,octa-cis-undecaprenyl diphosphate + H(+)</text>
        <dbReference type="Rhea" id="RHEA:23708"/>
        <dbReference type="Rhea" id="RHEA-COMP:9602"/>
        <dbReference type="Rhea" id="RHEA-COMP:9603"/>
        <dbReference type="ChEBI" id="CHEBI:15378"/>
        <dbReference type="ChEBI" id="CHEBI:58405"/>
        <dbReference type="ChEBI" id="CHEBI:60033"/>
        <dbReference type="ChEBI" id="CHEBI:78435"/>
        <dbReference type="EC" id="2.4.99.28"/>
    </reaction>
</comment>
<reference evidence="19" key="2">
    <citation type="submission" date="2020-09" db="EMBL/GenBank/DDBJ databases">
        <authorList>
            <person name="Sun Q."/>
            <person name="Zhou Y."/>
        </authorList>
    </citation>
    <scope>NUCLEOTIDE SEQUENCE</scope>
    <source>
        <strain evidence="19">CGMCC 1.12153</strain>
    </source>
</reference>
<evidence type="ECO:0000256" key="2">
    <source>
        <dbReference type="ARBA" id="ARBA00007090"/>
    </source>
</evidence>
<comment type="similarity">
    <text evidence="3">In the N-terminal section; belongs to the glycosyltransferase 51 family.</text>
</comment>
<sequence length="683" mass="76728">MLLFIRLSWKWVRRSFKAFFTLGLLGIIAVLGLLAYAIVLGPPSLSTAQNTTYYLADGEEMEGYDVGASRQWISLDEMPEEVIDATLAIEDHRFYNHYGFDFKRMASAALTDLKAMRMVEGASTITQQYARNLYLSHEKTWKRKLKEAFYAIRLEIFYEKDEILEGYLNTIYYGHGAYGIESASRYFFNKNAGDLTLAEATMLAGVPKGPSYYSPLADKDNAESRQERILSRMNDLEFITNSEKNEAVTASLDYYDHSAEEAKAVGPYFQDEVVREAARLLDVEVEAVESGGFHIYTTLNPDHQKDLEEALDEEFNGAVDIETAAVVMDSKTGAVTAMAGGRDYSASSFNRVTQSKRMVGSTIKPFLYYAALNNGYSPLTMQESKPTTFELEDGDVYSPSNYNSYYANDDITMAQALALSDNIYAVKTNLDIGPKTFVDTLRDFGFNEDLPAVPSLALGTASISLYDMVDGYSKLTGGSPKIQKHTITKITDHRENVLYEYEKPESVEGKKLDKEAAFSVTHMMTGIFDSALNGYMNVTGSSIADQLSRTYGGKSGTTDSDSWMIGFSPQYVMGVWSGYDDNRKMTQPRDQQYSKELWANTMERIHEGLPVSAFTPPGDLRGVYINPESGKLSGPACPEERLVYVKKKDVPKETCEEEDSDIKEIEEELQKDPWYRSIVDWFQ</sequence>
<reference evidence="19" key="1">
    <citation type="journal article" date="2014" name="Int. J. Syst. Evol. Microbiol.">
        <title>Complete genome sequence of Corynebacterium casei LMG S-19264T (=DSM 44701T), isolated from a smear-ripened cheese.</title>
        <authorList>
            <consortium name="US DOE Joint Genome Institute (JGI-PGF)"/>
            <person name="Walter F."/>
            <person name="Albersmeier A."/>
            <person name="Kalinowski J."/>
            <person name="Ruckert C."/>
        </authorList>
    </citation>
    <scope>NUCLEOTIDE SEQUENCE</scope>
    <source>
        <strain evidence="19">CGMCC 1.12153</strain>
    </source>
</reference>
<dbReference type="AlphaFoldDB" id="A0A917EVC0"/>
<keyword evidence="8" id="KW-0808">Transferase</keyword>
<evidence type="ECO:0000256" key="6">
    <source>
        <dbReference type="ARBA" id="ARBA00022670"/>
    </source>
</evidence>
<dbReference type="SUPFAM" id="SSF56601">
    <property type="entry name" value="beta-lactamase/transpeptidase-like"/>
    <property type="match status" value="1"/>
</dbReference>
<keyword evidence="10" id="KW-0133">Cell shape</keyword>
<dbReference type="Gene3D" id="1.10.3810.10">
    <property type="entry name" value="Biosynthetic peptidoglycan transglycosylase-like"/>
    <property type="match status" value="1"/>
</dbReference>
<evidence type="ECO:0000256" key="1">
    <source>
        <dbReference type="ARBA" id="ARBA00004236"/>
    </source>
</evidence>
<keyword evidence="11" id="KW-0573">Peptidoglycan synthesis</keyword>
<evidence type="ECO:0000256" key="14">
    <source>
        <dbReference type="ARBA" id="ARBA00023316"/>
    </source>
</evidence>
<dbReference type="GO" id="GO:0009252">
    <property type="term" value="P:peptidoglycan biosynthetic process"/>
    <property type="evidence" value="ECO:0007669"/>
    <property type="project" value="UniProtKB-KW"/>
</dbReference>
<comment type="subcellular location">
    <subcellularLocation>
        <location evidence="1">Cell membrane</location>
    </subcellularLocation>
</comment>
<evidence type="ECO:0000256" key="7">
    <source>
        <dbReference type="ARBA" id="ARBA00022676"/>
    </source>
</evidence>
<dbReference type="SUPFAM" id="SSF53955">
    <property type="entry name" value="Lysozyme-like"/>
    <property type="match status" value="1"/>
</dbReference>
<keyword evidence="20" id="KW-1185">Reference proteome</keyword>
<keyword evidence="12" id="KW-0472">Membrane</keyword>
<dbReference type="NCBIfam" id="TIGR02074">
    <property type="entry name" value="PBP_1a_fam"/>
    <property type="match status" value="1"/>
</dbReference>
<keyword evidence="9" id="KW-0378">Hydrolase</keyword>
<dbReference type="InterPro" id="IPR050396">
    <property type="entry name" value="Glycosyltr_51/Transpeptidase"/>
</dbReference>
<comment type="catalytic activity">
    <reaction evidence="15">
        <text>Preferential cleavage: (Ac)2-L-Lys-D-Ala-|-D-Ala. Also transpeptidation of peptidyl-alanyl moieties that are N-acyl substituents of D-alanine.</text>
        <dbReference type="EC" id="3.4.16.4"/>
    </reaction>
</comment>
<evidence type="ECO:0000256" key="9">
    <source>
        <dbReference type="ARBA" id="ARBA00022801"/>
    </source>
</evidence>
<dbReference type="InterPro" id="IPR023346">
    <property type="entry name" value="Lysozyme-like_dom_sf"/>
</dbReference>
<evidence type="ECO:0000256" key="12">
    <source>
        <dbReference type="ARBA" id="ARBA00023136"/>
    </source>
</evidence>
<evidence type="ECO:0000313" key="20">
    <source>
        <dbReference type="Proteomes" id="UP000660110"/>
    </source>
</evidence>
<keyword evidence="7" id="KW-0328">Glycosyltransferase</keyword>
<keyword evidence="14" id="KW-0961">Cell wall biogenesis/degradation</keyword>
<dbReference type="InterPro" id="IPR036950">
    <property type="entry name" value="PBP_transglycosylase"/>
</dbReference>
<dbReference type="Pfam" id="PF00905">
    <property type="entry name" value="Transpeptidase"/>
    <property type="match status" value="1"/>
</dbReference>
<evidence type="ECO:0000259" key="17">
    <source>
        <dbReference type="Pfam" id="PF00905"/>
    </source>
</evidence>
<gene>
    <name evidence="19" type="primary">pbpG</name>
    <name evidence="19" type="ORF">GCM10010954_20440</name>
</gene>
<dbReference type="GO" id="GO:0006508">
    <property type="term" value="P:proteolysis"/>
    <property type="evidence" value="ECO:0007669"/>
    <property type="project" value="UniProtKB-KW"/>
</dbReference>
<evidence type="ECO:0000256" key="16">
    <source>
        <dbReference type="ARBA" id="ARBA00049902"/>
    </source>
</evidence>
<keyword evidence="5" id="KW-0121">Carboxypeptidase</keyword>
<dbReference type="InterPro" id="IPR001460">
    <property type="entry name" value="PCN-bd_Tpept"/>
</dbReference>